<feature type="compositionally biased region" description="Polar residues" evidence="1">
    <location>
        <begin position="259"/>
        <end position="280"/>
    </location>
</feature>
<evidence type="ECO:0000256" key="1">
    <source>
        <dbReference type="SAM" id="MobiDB-lite"/>
    </source>
</evidence>
<dbReference type="EMBL" id="VIBQ01000009">
    <property type="protein sequence ID" value="KAB8337165.1"/>
    <property type="molecule type" value="Genomic_DNA"/>
</dbReference>
<evidence type="ECO:0000313" key="4">
    <source>
        <dbReference type="Proteomes" id="UP000327013"/>
    </source>
</evidence>
<feature type="compositionally biased region" description="Polar residues" evidence="1">
    <location>
        <begin position="82"/>
        <end position="99"/>
    </location>
</feature>
<name>A0A5N6KQ10_9ROSI</name>
<keyword evidence="4" id="KW-1185">Reference proteome</keyword>
<organism evidence="3 4">
    <name type="scientific">Carpinus fangiana</name>
    <dbReference type="NCBI Taxonomy" id="176857"/>
    <lineage>
        <taxon>Eukaryota</taxon>
        <taxon>Viridiplantae</taxon>
        <taxon>Streptophyta</taxon>
        <taxon>Embryophyta</taxon>
        <taxon>Tracheophyta</taxon>
        <taxon>Spermatophyta</taxon>
        <taxon>Magnoliopsida</taxon>
        <taxon>eudicotyledons</taxon>
        <taxon>Gunneridae</taxon>
        <taxon>Pentapetalae</taxon>
        <taxon>rosids</taxon>
        <taxon>fabids</taxon>
        <taxon>Fagales</taxon>
        <taxon>Betulaceae</taxon>
        <taxon>Carpinus</taxon>
    </lineage>
</organism>
<feature type="compositionally biased region" description="Polar residues" evidence="1">
    <location>
        <begin position="224"/>
        <end position="235"/>
    </location>
</feature>
<keyword evidence="2" id="KW-0472">Membrane</keyword>
<sequence length="280" mass="30424">MPIAPAAKGTRTTFAASSTCKTNKAFAGIIILTPIIIAASYAIYDSHAPFRSFVDEQWRKWQEFTEQQGWGHNRRREEMPFSGQTWDTADGTGFNTMDTNDIPEGRRGKKRTVSVELGRTTAKETLSTDGMRNRTRESGEIAMLDTDLKLQGPLSKSTRAAAPKLSPSEHGARKLLASMDSDIDAASEWSGNSVGAIYTPTSEESSLFGGGDETTEQEYESAMDLQSSRSESTGTLVDEDFSMIRSPGRLGGMPGDGQDTASTSSSWSEIGTENSFDNRS</sequence>
<comment type="caution">
    <text evidence="3">The sequence shown here is derived from an EMBL/GenBank/DDBJ whole genome shotgun (WGS) entry which is preliminary data.</text>
</comment>
<feature type="region of interest" description="Disordered" evidence="1">
    <location>
        <begin position="201"/>
        <end position="280"/>
    </location>
</feature>
<protein>
    <submittedName>
        <fullName evidence="3">Uncharacterized protein</fullName>
    </submittedName>
</protein>
<feature type="region of interest" description="Disordered" evidence="1">
    <location>
        <begin position="82"/>
        <end position="114"/>
    </location>
</feature>
<accession>A0A5N6KQ10</accession>
<reference evidence="3 4" key="1">
    <citation type="submission" date="2019-06" db="EMBL/GenBank/DDBJ databases">
        <title>A chromosomal-level reference genome of Carpinus fangiana (Coryloideae, Betulaceae).</title>
        <authorList>
            <person name="Yang X."/>
            <person name="Wang Z."/>
            <person name="Zhang L."/>
            <person name="Hao G."/>
            <person name="Liu J."/>
            <person name="Yang Y."/>
        </authorList>
    </citation>
    <scope>NUCLEOTIDE SEQUENCE [LARGE SCALE GENOMIC DNA]</scope>
    <source>
        <strain evidence="3">Cfa_2016G</strain>
        <tissue evidence="3">Leaf</tissue>
    </source>
</reference>
<gene>
    <name evidence="3" type="ORF">FH972_021469</name>
</gene>
<evidence type="ECO:0000313" key="3">
    <source>
        <dbReference type="EMBL" id="KAB8337165.1"/>
    </source>
</evidence>
<dbReference type="Proteomes" id="UP000327013">
    <property type="component" value="Unassembled WGS sequence"/>
</dbReference>
<proteinExistence type="predicted"/>
<keyword evidence="2" id="KW-1133">Transmembrane helix</keyword>
<feature type="transmembrane region" description="Helical" evidence="2">
    <location>
        <begin position="25"/>
        <end position="44"/>
    </location>
</feature>
<evidence type="ECO:0000256" key="2">
    <source>
        <dbReference type="SAM" id="Phobius"/>
    </source>
</evidence>
<dbReference type="AlphaFoldDB" id="A0A5N6KQ10"/>
<keyword evidence="2" id="KW-0812">Transmembrane</keyword>